<protein>
    <submittedName>
        <fullName evidence="2">Uncharacterized protein</fullName>
    </submittedName>
</protein>
<reference evidence="2" key="1">
    <citation type="submission" date="2017-02" db="UniProtKB">
        <authorList>
            <consortium name="WormBaseParasite"/>
        </authorList>
    </citation>
    <scope>IDENTIFICATION</scope>
</reference>
<sequence length="70" mass="8284">MLIKITEGDTTIKLKNIFCIQLYVIIVKKNHLALVVLKTYITNHILFNQCILKNLVTFCGYLFYFWIENT</sequence>
<evidence type="ECO:0000313" key="2">
    <source>
        <dbReference type="WBParaSite" id="SPAL_0000362100.1"/>
    </source>
</evidence>
<evidence type="ECO:0000313" key="1">
    <source>
        <dbReference type="Proteomes" id="UP000046392"/>
    </source>
</evidence>
<dbReference type="AlphaFoldDB" id="A0A0N5BC74"/>
<name>A0A0N5BC74_STREA</name>
<accession>A0A0N5BC74</accession>
<keyword evidence="1" id="KW-1185">Reference proteome</keyword>
<dbReference type="WBParaSite" id="SPAL_0000362100.1">
    <property type="protein sequence ID" value="SPAL_0000362100.1"/>
    <property type="gene ID" value="SPAL_0000362100"/>
</dbReference>
<organism evidence="1 2">
    <name type="scientific">Strongyloides papillosus</name>
    <name type="common">Intestinal threadworm</name>
    <dbReference type="NCBI Taxonomy" id="174720"/>
    <lineage>
        <taxon>Eukaryota</taxon>
        <taxon>Metazoa</taxon>
        <taxon>Ecdysozoa</taxon>
        <taxon>Nematoda</taxon>
        <taxon>Chromadorea</taxon>
        <taxon>Rhabditida</taxon>
        <taxon>Tylenchina</taxon>
        <taxon>Panagrolaimomorpha</taxon>
        <taxon>Strongyloidoidea</taxon>
        <taxon>Strongyloididae</taxon>
        <taxon>Strongyloides</taxon>
    </lineage>
</organism>
<dbReference type="Proteomes" id="UP000046392">
    <property type="component" value="Unplaced"/>
</dbReference>
<proteinExistence type="predicted"/>